<protein>
    <submittedName>
        <fullName evidence="2">Uncharacterized protein</fullName>
    </submittedName>
</protein>
<feature type="transmembrane region" description="Helical" evidence="1">
    <location>
        <begin position="71"/>
        <end position="92"/>
    </location>
</feature>
<evidence type="ECO:0000313" key="2">
    <source>
        <dbReference type="EMBL" id="GAA4302301.1"/>
    </source>
</evidence>
<gene>
    <name evidence="2" type="ORF">GCM10023183_14030</name>
</gene>
<name>A0ABP8FF65_9BACT</name>
<keyword evidence="1" id="KW-0472">Membrane</keyword>
<dbReference type="RefSeq" id="WP_345164044.1">
    <property type="nucleotide sequence ID" value="NZ_BAABGX010000001.1"/>
</dbReference>
<evidence type="ECO:0000313" key="3">
    <source>
        <dbReference type="Proteomes" id="UP001501844"/>
    </source>
</evidence>
<keyword evidence="1" id="KW-0812">Transmembrane</keyword>
<comment type="caution">
    <text evidence="2">The sequence shown here is derived from an EMBL/GenBank/DDBJ whole genome shotgun (WGS) entry which is preliminary data.</text>
</comment>
<keyword evidence="3" id="KW-1185">Reference proteome</keyword>
<accession>A0ABP8FF65</accession>
<dbReference type="Proteomes" id="UP001501844">
    <property type="component" value="Unassembled WGS sequence"/>
</dbReference>
<sequence>MKIRVIKFSTALLGGALLFLIQVVASTFYEPRSPFANFFLEGGLILSVLWLLALFAFVTGCSRLSKGESRVAIGQLLGAGFCLIIFGFSLFWEVISPPPQLKEDRIVYASRNSSHEKLILQHYETGVTGNPNWRAILVKDESLHFRRFRTVDLNLFGRDALFQFSLMEGINYSRIPKTVKIEGKEYFLENSLSPMPQTDF</sequence>
<organism evidence="2 3">
    <name type="scientific">Nibribacter koreensis</name>
    <dbReference type="NCBI Taxonomy" id="1084519"/>
    <lineage>
        <taxon>Bacteria</taxon>
        <taxon>Pseudomonadati</taxon>
        <taxon>Bacteroidota</taxon>
        <taxon>Cytophagia</taxon>
        <taxon>Cytophagales</taxon>
        <taxon>Hymenobacteraceae</taxon>
        <taxon>Nibribacter</taxon>
    </lineage>
</organism>
<keyword evidence="1" id="KW-1133">Transmembrane helix</keyword>
<feature type="transmembrane region" description="Helical" evidence="1">
    <location>
        <begin position="35"/>
        <end position="59"/>
    </location>
</feature>
<proteinExistence type="predicted"/>
<dbReference type="EMBL" id="BAABGX010000001">
    <property type="protein sequence ID" value="GAA4302301.1"/>
    <property type="molecule type" value="Genomic_DNA"/>
</dbReference>
<reference evidence="3" key="1">
    <citation type="journal article" date="2019" name="Int. J. Syst. Evol. Microbiol.">
        <title>The Global Catalogue of Microorganisms (GCM) 10K type strain sequencing project: providing services to taxonomists for standard genome sequencing and annotation.</title>
        <authorList>
            <consortium name="The Broad Institute Genomics Platform"/>
            <consortium name="The Broad Institute Genome Sequencing Center for Infectious Disease"/>
            <person name="Wu L."/>
            <person name="Ma J."/>
        </authorList>
    </citation>
    <scope>NUCLEOTIDE SEQUENCE [LARGE SCALE GENOMIC DNA]</scope>
    <source>
        <strain evidence="3">JCM 17917</strain>
    </source>
</reference>
<evidence type="ECO:0000256" key="1">
    <source>
        <dbReference type="SAM" id="Phobius"/>
    </source>
</evidence>